<accession>A0A1X7DHT5</accession>
<dbReference type="SUPFAM" id="SSF47226">
    <property type="entry name" value="Histidine-containing phosphotransfer domain, HPT domain"/>
    <property type="match status" value="1"/>
</dbReference>
<dbReference type="InterPro" id="IPR008207">
    <property type="entry name" value="Sig_transdc_His_kin_Hpt_dom"/>
</dbReference>
<keyword evidence="1" id="KW-0597">Phosphoprotein</keyword>
<dbReference type="GO" id="GO:0004672">
    <property type="term" value="F:protein kinase activity"/>
    <property type="evidence" value="ECO:0007669"/>
    <property type="project" value="UniProtKB-ARBA"/>
</dbReference>
<evidence type="ECO:0000313" key="3">
    <source>
        <dbReference type="EMBL" id="SMF15768.1"/>
    </source>
</evidence>
<feature type="domain" description="HPt" evidence="2">
    <location>
        <begin position="8"/>
        <end position="99"/>
    </location>
</feature>
<dbReference type="STRING" id="1519643.SAMN06295933_1927"/>
<dbReference type="RefSeq" id="WP_085101623.1">
    <property type="nucleotide sequence ID" value="NZ_FWZU01000003.1"/>
</dbReference>
<dbReference type="Proteomes" id="UP000192906">
    <property type="component" value="Unassembled WGS sequence"/>
</dbReference>
<dbReference type="OrthoDB" id="9814716at2"/>
<evidence type="ECO:0000256" key="1">
    <source>
        <dbReference type="PROSITE-ProRule" id="PRU00110"/>
    </source>
</evidence>
<name>A0A1X7DHT5_9BACT</name>
<gene>
    <name evidence="3" type="ORF">SAMN06295933_1927</name>
</gene>
<dbReference type="SMART" id="SM00073">
    <property type="entry name" value="HPT"/>
    <property type="match status" value="1"/>
</dbReference>
<dbReference type="Pfam" id="PF01627">
    <property type="entry name" value="Hpt"/>
    <property type="match status" value="1"/>
</dbReference>
<proteinExistence type="predicted"/>
<dbReference type="Gene3D" id="1.20.120.160">
    <property type="entry name" value="HPT domain"/>
    <property type="match status" value="1"/>
</dbReference>
<dbReference type="GO" id="GO:0000160">
    <property type="term" value="P:phosphorelay signal transduction system"/>
    <property type="evidence" value="ECO:0007669"/>
    <property type="project" value="InterPro"/>
</dbReference>
<feature type="modified residue" description="Phosphohistidine" evidence="1">
    <location>
        <position position="47"/>
    </location>
</feature>
<keyword evidence="4" id="KW-1185">Reference proteome</keyword>
<organism evidence="3 4">
    <name type="scientific">Desulfovibrio gilichinskyi</name>
    <dbReference type="NCBI Taxonomy" id="1519643"/>
    <lineage>
        <taxon>Bacteria</taxon>
        <taxon>Pseudomonadati</taxon>
        <taxon>Thermodesulfobacteriota</taxon>
        <taxon>Desulfovibrionia</taxon>
        <taxon>Desulfovibrionales</taxon>
        <taxon>Desulfovibrionaceae</taxon>
        <taxon>Desulfovibrio</taxon>
    </lineage>
</organism>
<dbReference type="AlphaFoldDB" id="A0A1X7DHT5"/>
<protein>
    <submittedName>
        <fullName evidence="3">Hpt domain-containing protein</fullName>
    </submittedName>
</protein>
<dbReference type="InterPro" id="IPR036641">
    <property type="entry name" value="HPT_dom_sf"/>
</dbReference>
<sequence>MTKRILSIDESVRSLIPHFVVHQFAELELMEKSLKDGDLDEVSRLGHSLKGAAANFSLDHLRKLGAAIQDVAKLKMTDSLAPLLAKYRVYLEELKSMQD</sequence>
<evidence type="ECO:0000259" key="2">
    <source>
        <dbReference type="PROSITE" id="PS50894"/>
    </source>
</evidence>
<dbReference type="PROSITE" id="PS50894">
    <property type="entry name" value="HPT"/>
    <property type="match status" value="1"/>
</dbReference>
<dbReference type="CDD" id="cd00088">
    <property type="entry name" value="HPT"/>
    <property type="match status" value="1"/>
</dbReference>
<dbReference type="EMBL" id="FWZU01000003">
    <property type="protein sequence ID" value="SMF15768.1"/>
    <property type="molecule type" value="Genomic_DNA"/>
</dbReference>
<reference evidence="4" key="1">
    <citation type="submission" date="2017-04" db="EMBL/GenBank/DDBJ databases">
        <authorList>
            <person name="Varghese N."/>
            <person name="Submissions S."/>
        </authorList>
    </citation>
    <scope>NUCLEOTIDE SEQUENCE [LARGE SCALE GENOMIC DNA]</scope>
    <source>
        <strain evidence="4">K3S</strain>
    </source>
</reference>
<evidence type="ECO:0000313" key="4">
    <source>
        <dbReference type="Proteomes" id="UP000192906"/>
    </source>
</evidence>